<keyword evidence="2" id="KW-1185">Reference proteome</keyword>
<accession>A0ABQ9ABV5</accession>
<organism evidence="1 2">
    <name type="scientific">Salix suchowensis</name>
    <dbReference type="NCBI Taxonomy" id="1278906"/>
    <lineage>
        <taxon>Eukaryota</taxon>
        <taxon>Viridiplantae</taxon>
        <taxon>Streptophyta</taxon>
        <taxon>Embryophyta</taxon>
        <taxon>Tracheophyta</taxon>
        <taxon>Spermatophyta</taxon>
        <taxon>Magnoliopsida</taxon>
        <taxon>eudicotyledons</taxon>
        <taxon>Gunneridae</taxon>
        <taxon>Pentapetalae</taxon>
        <taxon>rosids</taxon>
        <taxon>fabids</taxon>
        <taxon>Malpighiales</taxon>
        <taxon>Salicaceae</taxon>
        <taxon>Saliceae</taxon>
        <taxon>Salix</taxon>
    </lineage>
</organism>
<sequence length="76" mass="9289">MSGGSERKVVKYEKTNPSWKRCFVKQMLQNTCQQRRVLLHQLRHYRHQYHLFSLSFLVFCQRFAKWVSLRRDSSVV</sequence>
<evidence type="ECO:0000313" key="1">
    <source>
        <dbReference type="EMBL" id="KAJ6332640.1"/>
    </source>
</evidence>
<protein>
    <submittedName>
        <fullName evidence="1">Uncharacterized protein</fullName>
    </submittedName>
</protein>
<dbReference type="EMBL" id="JAPFFI010000021">
    <property type="protein sequence ID" value="KAJ6332640.1"/>
    <property type="molecule type" value="Genomic_DNA"/>
</dbReference>
<name>A0ABQ9ABV5_9ROSI</name>
<comment type="caution">
    <text evidence="1">The sequence shown here is derived from an EMBL/GenBank/DDBJ whole genome shotgun (WGS) entry which is preliminary data.</text>
</comment>
<gene>
    <name evidence="1" type="ORF">OIU77_008663</name>
</gene>
<proteinExistence type="predicted"/>
<reference evidence="1" key="2">
    <citation type="journal article" date="2023" name="Int. J. Mol. Sci.">
        <title>De Novo Assembly and Annotation of 11 Diverse Shrub Willow (Salix) Genomes Reveals Novel Gene Organization in Sex-Linked Regions.</title>
        <authorList>
            <person name="Hyden B."/>
            <person name="Feng K."/>
            <person name="Yates T.B."/>
            <person name="Jawdy S."/>
            <person name="Cereghino C."/>
            <person name="Smart L.B."/>
            <person name="Muchero W."/>
        </authorList>
    </citation>
    <scope>NUCLEOTIDE SEQUENCE</scope>
    <source>
        <tissue evidence="1">Shoot tip</tissue>
    </source>
</reference>
<dbReference type="Proteomes" id="UP001141253">
    <property type="component" value="Chromosome 11"/>
</dbReference>
<evidence type="ECO:0000313" key="2">
    <source>
        <dbReference type="Proteomes" id="UP001141253"/>
    </source>
</evidence>
<reference evidence="1" key="1">
    <citation type="submission" date="2022-10" db="EMBL/GenBank/DDBJ databases">
        <authorList>
            <person name="Hyden B.L."/>
            <person name="Feng K."/>
            <person name="Yates T."/>
            <person name="Jawdy S."/>
            <person name="Smart L.B."/>
            <person name="Muchero W."/>
        </authorList>
    </citation>
    <scope>NUCLEOTIDE SEQUENCE</scope>
    <source>
        <tissue evidence="1">Shoot tip</tissue>
    </source>
</reference>